<evidence type="ECO:0000313" key="2">
    <source>
        <dbReference type="Proteomes" id="UP001498398"/>
    </source>
</evidence>
<dbReference type="Proteomes" id="UP001498398">
    <property type="component" value="Unassembled WGS sequence"/>
</dbReference>
<gene>
    <name evidence="1" type="ORF">VKT23_010255</name>
</gene>
<organism evidence="1 2">
    <name type="scientific">Marasmiellus scandens</name>
    <dbReference type="NCBI Taxonomy" id="2682957"/>
    <lineage>
        <taxon>Eukaryota</taxon>
        <taxon>Fungi</taxon>
        <taxon>Dikarya</taxon>
        <taxon>Basidiomycota</taxon>
        <taxon>Agaricomycotina</taxon>
        <taxon>Agaricomycetes</taxon>
        <taxon>Agaricomycetidae</taxon>
        <taxon>Agaricales</taxon>
        <taxon>Marasmiineae</taxon>
        <taxon>Omphalotaceae</taxon>
        <taxon>Marasmiellus</taxon>
    </lineage>
</organism>
<evidence type="ECO:0000313" key="1">
    <source>
        <dbReference type="EMBL" id="KAK7457908.1"/>
    </source>
</evidence>
<name>A0ABR1JCH4_9AGAR</name>
<comment type="caution">
    <text evidence="1">The sequence shown here is derived from an EMBL/GenBank/DDBJ whole genome shotgun (WGS) entry which is preliminary data.</text>
</comment>
<proteinExistence type="predicted"/>
<reference evidence="1 2" key="1">
    <citation type="submission" date="2024-01" db="EMBL/GenBank/DDBJ databases">
        <title>A draft genome for the cacao thread blight pathogen Marasmiellus scandens.</title>
        <authorList>
            <person name="Baruah I.K."/>
            <person name="Leung J."/>
            <person name="Bukari Y."/>
            <person name="Amoako-Attah I."/>
            <person name="Meinhardt L.W."/>
            <person name="Bailey B.A."/>
            <person name="Cohen S.P."/>
        </authorList>
    </citation>
    <scope>NUCLEOTIDE SEQUENCE [LARGE SCALE GENOMIC DNA]</scope>
    <source>
        <strain evidence="1 2">GH-19</strain>
    </source>
</reference>
<accession>A0ABR1JCH4</accession>
<protein>
    <submittedName>
        <fullName evidence="1">Uncharacterized protein</fullName>
    </submittedName>
</protein>
<dbReference type="EMBL" id="JBANRG010000019">
    <property type="protein sequence ID" value="KAK7457908.1"/>
    <property type="molecule type" value="Genomic_DNA"/>
</dbReference>
<keyword evidence="2" id="KW-1185">Reference proteome</keyword>
<sequence>MSNHNLSANDSEESTVSLNQTRANFLQYVRQRLRVYLNRVEQQDPQGPAENAAADSQADIIEQIIERGFIGCLICDRTLRRALGGHGEGLESLCQRHCAEANDQPIPFLTGCMLCDGPVFKVLGRGMDLTNPRICRWHQEEAMQTQAEMFRSYEESRGLR</sequence>